<evidence type="ECO:0000313" key="3">
    <source>
        <dbReference type="Proteomes" id="UP001056766"/>
    </source>
</evidence>
<comment type="caution">
    <text evidence="2">The sequence shown here is derived from an EMBL/GenBank/DDBJ whole genome shotgun (WGS) entry which is preliminary data.</text>
</comment>
<feature type="compositionally biased region" description="Polar residues" evidence="1">
    <location>
        <begin position="96"/>
        <end position="110"/>
    </location>
</feature>
<proteinExistence type="predicted"/>
<gene>
    <name evidence="2" type="ORF">KDK67_08330</name>
</gene>
<evidence type="ECO:0000256" key="1">
    <source>
        <dbReference type="SAM" id="MobiDB-lite"/>
    </source>
</evidence>
<evidence type="ECO:0000313" key="2">
    <source>
        <dbReference type="EMBL" id="MCM1986995.1"/>
    </source>
</evidence>
<reference evidence="2" key="1">
    <citation type="journal article" date="2021" name="mSystems">
        <title>Bacteria and Archaea Synergistically Convert Glycine Betaine to Biogenic Methane in the Formosa Cold Seep of the South China Sea.</title>
        <authorList>
            <person name="Li L."/>
            <person name="Zhang W."/>
            <person name="Zhang S."/>
            <person name="Song L."/>
            <person name="Sun Q."/>
            <person name="Zhang H."/>
            <person name="Xiang H."/>
            <person name="Dong X."/>
        </authorList>
    </citation>
    <scope>NUCLEOTIDE SEQUENCE</scope>
    <source>
        <strain evidence="2">LLY</strain>
    </source>
</reference>
<sequence length="110" mass="12654">MKYIGKSKITRLRPKKNIEYPLLRLPQSHAHLAGDTAHIFEIDNNGKPLFVISLDEDFDGNIKVIQQNTNSDTENRLNYLESRIKSLEKSLEKSLTESQKQSSSTRKPKE</sequence>
<dbReference type="RefSeq" id="WP_250868346.1">
    <property type="nucleotide sequence ID" value="NZ_JAGSOI010000031.1"/>
</dbReference>
<dbReference type="Proteomes" id="UP001056766">
    <property type="component" value="Unassembled WGS sequence"/>
</dbReference>
<protein>
    <submittedName>
        <fullName evidence="2">Uncharacterized protein</fullName>
    </submittedName>
</protein>
<feature type="region of interest" description="Disordered" evidence="1">
    <location>
        <begin position="90"/>
        <end position="110"/>
    </location>
</feature>
<dbReference type="AlphaFoldDB" id="A0A9E5DAT5"/>
<keyword evidence="3" id="KW-1185">Reference proteome</keyword>
<dbReference type="EMBL" id="JAGSOI010000031">
    <property type="protein sequence ID" value="MCM1986995.1"/>
    <property type="molecule type" value="Genomic_DNA"/>
</dbReference>
<name>A0A9E5DAT5_9EURY</name>
<organism evidence="2 3">
    <name type="scientific">Methanococcoides seepicolus</name>
    <dbReference type="NCBI Taxonomy" id="2828780"/>
    <lineage>
        <taxon>Archaea</taxon>
        <taxon>Methanobacteriati</taxon>
        <taxon>Methanobacteriota</taxon>
        <taxon>Stenosarchaea group</taxon>
        <taxon>Methanomicrobia</taxon>
        <taxon>Methanosarcinales</taxon>
        <taxon>Methanosarcinaceae</taxon>
        <taxon>Methanococcoides</taxon>
    </lineage>
</organism>
<reference evidence="2" key="2">
    <citation type="submission" date="2021-04" db="EMBL/GenBank/DDBJ databases">
        <authorList>
            <person name="Dong X."/>
        </authorList>
    </citation>
    <scope>NUCLEOTIDE SEQUENCE</scope>
    <source>
        <strain evidence="2">LLY</strain>
    </source>
</reference>
<accession>A0A9E5DAT5</accession>